<feature type="region of interest" description="Disordered" evidence="1">
    <location>
        <begin position="354"/>
        <end position="422"/>
    </location>
</feature>
<feature type="region of interest" description="Disordered" evidence="1">
    <location>
        <begin position="1"/>
        <end position="142"/>
    </location>
</feature>
<dbReference type="EMBL" id="KN846954">
    <property type="protein sequence ID" value="KIV77457.1"/>
    <property type="molecule type" value="Genomic_DNA"/>
</dbReference>
<evidence type="ECO:0000313" key="3">
    <source>
        <dbReference type="Proteomes" id="UP000053599"/>
    </source>
</evidence>
<feature type="compositionally biased region" description="Acidic residues" evidence="1">
    <location>
        <begin position="354"/>
        <end position="365"/>
    </location>
</feature>
<feature type="region of interest" description="Disordered" evidence="1">
    <location>
        <begin position="162"/>
        <end position="207"/>
    </location>
</feature>
<accession>A0A0D1Y3S3</accession>
<dbReference type="HOGENOM" id="CLU_049470_0_0_1"/>
<proteinExistence type="predicted"/>
<reference evidence="2 3" key="1">
    <citation type="submission" date="2015-01" db="EMBL/GenBank/DDBJ databases">
        <title>The Genome Sequence of Exophiala sideris CBS121828.</title>
        <authorList>
            <consortium name="The Broad Institute Genomics Platform"/>
            <person name="Cuomo C."/>
            <person name="de Hoog S."/>
            <person name="Gorbushina A."/>
            <person name="Stielow B."/>
            <person name="Teixiera M."/>
            <person name="Abouelleil A."/>
            <person name="Chapman S.B."/>
            <person name="Priest M."/>
            <person name="Young S.K."/>
            <person name="Wortman J."/>
            <person name="Nusbaum C."/>
            <person name="Birren B."/>
        </authorList>
    </citation>
    <scope>NUCLEOTIDE SEQUENCE [LARGE SCALE GENOMIC DNA]</scope>
    <source>
        <strain evidence="2 3">CBS 121828</strain>
    </source>
</reference>
<dbReference type="Proteomes" id="UP000053599">
    <property type="component" value="Unassembled WGS sequence"/>
</dbReference>
<organism evidence="2 3">
    <name type="scientific">Exophiala sideris</name>
    <dbReference type="NCBI Taxonomy" id="1016849"/>
    <lineage>
        <taxon>Eukaryota</taxon>
        <taxon>Fungi</taxon>
        <taxon>Dikarya</taxon>
        <taxon>Ascomycota</taxon>
        <taxon>Pezizomycotina</taxon>
        <taxon>Eurotiomycetes</taxon>
        <taxon>Chaetothyriomycetidae</taxon>
        <taxon>Chaetothyriales</taxon>
        <taxon>Herpotrichiellaceae</taxon>
        <taxon>Exophiala</taxon>
    </lineage>
</organism>
<feature type="compositionally biased region" description="Basic and acidic residues" evidence="1">
    <location>
        <begin position="1"/>
        <end position="29"/>
    </location>
</feature>
<feature type="compositionally biased region" description="Basic residues" evidence="1">
    <location>
        <begin position="127"/>
        <end position="136"/>
    </location>
</feature>
<evidence type="ECO:0000313" key="2">
    <source>
        <dbReference type="EMBL" id="KIV77457.1"/>
    </source>
</evidence>
<gene>
    <name evidence="2" type="ORF">PV11_09250</name>
</gene>
<feature type="compositionally biased region" description="Basic and acidic residues" evidence="1">
    <location>
        <begin position="387"/>
        <end position="404"/>
    </location>
</feature>
<name>A0A0D1Y3S3_9EURO</name>
<evidence type="ECO:0000256" key="1">
    <source>
        <dbReference type="SAM" id="MobiDB-lite"/>
    </source>
</evidence>
<dbReference type="AlphaFoldDB" id="A0A0D1Y3S3"/>
<protein>
    <submittedName>
        <fullName evidence="2">Uncharacterized protein</fullName>
    </submittedName>
</protein>
<dbReference type="OrthoDB" id="5366332at2759"/>
<feature type="compositionally biased region" description="Low complexity" evidence="1">
    <location>
        <begin position="168"/>
        <end position="181"/>
    </location>
</feature>
<sequence>MKMDHHTIDEQHSDAESFHSARSSVGHDRSKSRRSRTTDRALMKGRSMSGSGVVTKPRRDHVENDSAISTEAETSSQSVSTATAIATEQDGTAFSVRHTPRRQSRRQDSTSDSSILPDRKSSLSQNKRPRTSRRSSRKDTATLHRQSCLLFESLDGVLAQHGGFGSEPSMSPPSTRTTTRRASLEPAVEAGRSTSHEKAGVSLGRPGQMHSHSYSYSSWKTSLSLTSYQDSRYSESLSVIPSRSRNPFYYQDYTTVMPRVSVSPERIDGLSGDTLDDVPIPTRPPLNTVISWTSDASRRTEYEKIDRAHSGVRGFWRSVMPKCFHKEGRRAFFTGESSCDGDSVRRFRLDLDADADSDTDTEDDGTAGRYEEKIEEMVDPPAQGRNLDGEKGASPPEHKIKTKTEMPGSATDGRKNWWTCFQ</sequence>
<feature type="compositionally biased region" description="Polar residues" evidence="1">
    <location>
        <begin position="66"/>
        <end position="92"/>
    </location>
</feature>